<accession>A0ABY4M0N7</accession>
<keyword evidence="4" id="KW-1185">Reference proteome</keyword>
<name>A0ABY4M0N7_9ACTN</name>
<dbReference type="Proteomes" id="UP000830115">
    <property type="component" value="Chromosome"/>
</dbReference>
<evidence type="ECO:0000313" key="4">
    <source>
        <dbReference type="Proteomes" id="UP000830115"/>
    </source>
</evidence>
<dbReference type="EC" id="5.3.2.-" evidence="3"/>
<reference evidence="3" key="1">
    <citation type="submission" date="2021-10" db="EMBL/GenBank/DDBJ databases">
        <title>Streptomyces nigrumlapis sp.nov.,an antimicrobial producing actinobacterium isolated from Black Gobi rocks.</title>
        <authorList>
            <person name="Wen Y."/>
            <person name="Zhang W."/>
            <person name="Liu X.G."/>
        </authorList>
    </citation>
    <scope>NUCLEOTIDE SEQUENCE</scope>
    <source>
        <strain evidence="3">ST13-2-2</strain>
    </source>
</reference>
<dbReference type="GO" id="GO:0016853">
    <property type="term" value="F:isomerase activity"/>
    <property type="evidence" value="ECO:0007669"/>
    <property type="project" value="UniProtKB-KW"/>
</dbReference>
<dbReference type="InterPro" id="IPR014347">
    <property type="entry name" value="Tautomerase/MIF_sf"/>
</dbReference>
<dbReference type="RefSeq" id="WP_248862155.1">
    <property type="nucleotide sequence ID" value="NZ_CP086322.1"/>
</dbReference>
<evidence type="ECO:0000313" key="3">
    <source>
        <dbReference type="EMBL" id="UQA91325.1"/>
    </source>
</evidence>
<gene>
    <name evidence="3" type="primary">pptA</name>
    <name evidence="3" type="ORF">K9S39_05020</name>
</gene>
<organism evidence="3 4">
    <name type="scientific">Streptomyces halobius</name>
    <dbReference type="NCBI Taxonomy" id="2879846"/>
    <lineage>
        <taxon>Bacteria</taxon>
        <taxon>Bacillati</taxon>
        <taxon>Actinomycetota</taxon>
        <taxon>Actinomycetes</taxon>
        <taxon>Kitasatosporales</taxon>
        <taxon>Streptomycetaceae</taxon>
        <taxon>Streptomyces</taxon>
    </lineage>
</organism>
<keyword evidence="1 3" id="KW-0413">Isomerase</keyword>
<feature type="domain" description="4-oxalocrotonate tautomerase-like" evidence="2">
    <location>
        <begin position="2"/>
        <end position="52"/>
    </location>
</feature>
<dbReference type="NCBIfam" id="NF002324">
    <property type="entry name" value="PRK01271.1"/>
    <property type="match status" value="1"/>
</dbReference>
<dbReference type="Pfam" id="PF01361">
    <property type="entry name" value="Tautomerase"/>
    <property type="match status" value="1"/>
</dbReference>
<dbReference type="InterPro" id="IPR004370">
    <property type="entry name" value="4-OT-like_dom"/>
</dbReference>
<dbReference type="EMBL" id="CP086322">
    <property type="protein sequence ID" value="UQA91325.1"/>
    <property type="molecule type" value="Genomic_DNA"/>
</dbReference>
<evidence type="ECO:0000256" key="1">
    <source>
        <dbReference type="ARBA" id="ARBA00023235"/>
    </source>
</evidence>
<protein>
    <submittedName>
        <fullName evidence="3">Tautomerase PptA</fullName>
        <ecNumber evidence="3">5.3.2.-</ecNumber>
    </submittedName>
</protein>
<dbReference type="SUPFAM" id="SSF55331">
    <property type="entry name" value="Tautomerase/MIF"/>
    <property type="match status" value="1"/>
</dbReference>
<evidence type="ECO:0000259" key="2">
    <source>
        <dbReference type="Pfam" id="PF01361"/>
    </source>
</evidence>
<dbReference type="Gene3D" id="3.30.429.10">
    <property type="entry name" value="Macrophage Migration Inhibitory Factor"/>
    <property type="match status" value="1"/>
</dbReference>
<sequence>MPHINIKHFPKDFTEEQKQRLSEALADVVIRHFDVPDGAVSIALEPVPQSAWSDAVVVPEITGRQDLLIKEPNY</sequence>
<proteinExistence type="predicted"/>